<dbReference type="Pfam" id="PF02906">
    <property type="entry name" value="Fe_hyd_lg_C"/>
    <property type="match status" value="1"/>
</dbReference>
<dbReference type="RefSeq" id="XP_025028326.1">
    <property type="nucleotide sequence ID" value="XM_025172558.1"/>
</dbReference>
<evidence type="ECO:0000256" key="2">
    <source>
        <dbReference type="SAM" id="MobiDB-lite"/>
    </source>
</evidence>
<proteinExistence type="inferred from homology"/>
<gene>
    <name evidence="5 6 7" type="primary">NARF</name>
</gene>
<dbReference type="SUPFAM" id="SSF53920">
    <property type="entry name" value="Fe-only hydrogenase"/>
    <property type="match status" value="1"/>
</dbReference>
<dbReference type="InterPro" id="IPR050340">
    <property type="entry name" value="Cytosolic_Fe-S_CAF"/>
</dbReference>
<evidence type="ECO:0000313" key="6">
    <source>
        <dbReference type="RefSeq" id="XP_007437297.1"/>
    </source>
</evidence>
<dbReference type="PANTHER" id="PTHR11615">
    <property type="entry name" value="NITRATE, FORMATE, IRON DEHYDROGENASE"/>
    <property type="match status" value="1"/>
</dbReference>
<feature type="compositionally biased region" description="Basic and acidic residues" evidence="2">
    <location>
        <begin position="1"/>
        <end position="19"/>
    </location>
</feature>
<feature type="domain" description="Iron hydrogenase small subunit" evidence="3">
    <location>
        <begin position="393"/>
        <end position="449"/>
    </location>
</feature>
<evidence type="ECO:0000256" key="1">
    <source>
        <dbReference type="ARBA" id="ARBA00006596"/>
    </source>
</evidence>
<dbReference type="GeneID" id="103059763"/>
<dbReference type="Proteomes" id="UP000695026">
    <property type="component" value="Unplaced"/>
</dbReference>
<sequence>MKCENCTKKECSKKQKNDDPQNTPVDVLSSNDENKEKSEFHKLANAKIFLSDCLACDSCITAEEAVRVFQQNQNELFRVLNLNKKCDTSKHKILAVSICPQSLPYFAAKFNLSVTEAARRLCGFLKSLGVHYVFDTTIAADFSLLESQKEFVQRYRQQNQEEHALPMFSSACPGWIQYAERVLPSMVIPHICTAKSPQQIMGSLVKGYFARQQNLSPDKIFHIIVAPCYDKKLEALREDFYTHLYNSQDVDCVLTSGEVFQMIEQRKISLNEISEVPFDTLFGGIKEDELNRHDGRRSDGYLEHVFKHAAKELFDTEVKEITYKVLKNKDFQEVTLEKDGETVLRFAAAYGFRNIQNMILKLKKGKCSYHFVEVLACPGGCLNGNGQAQTEDGKPDKALLKQMEDVYATVPVQVPETNGHVQKLYQEWLEGVDSIKAQESLHTKYSMEKPAANNYDIKW</sequence>
<evidence type="ECO:0000313" key="4">
    <source>
        <dbReference type="Proteomes" id="UP000695026"/>
    </source>
</evidence>
<comment type="similarity">
    <text evidence="1">Belongs to the NARF family.</text>
</comment>
<feature type="region of interest" description="Disordered" evidence="2">
    <location>
        <begin position="1"/>
        <end position="33"/>
    </location>
</feature>
<reference evidence="5 6" key="1">
    <citation type="submission" date="2025-04" db="UniProtKB">
        <authorList>
            <consortium name="RefSeq"/>
        </authorList>
    </citation>
    <scope>IDENTIFICATION</scope>
    <source>
        <tissue evidence="5 6">Liver</tissue>
    </source>
</reference>
<evidence type="ECO:0000313" key="7">
    <source>
        <dbReference type="RefSeq" id="XP_025028326.1"/>
    </source>
</evidence>
<feature type="compositionally biased region" description="Polar residues" evidence="2">
    <location>
        <begin position="20"/>
        <end position="31"/>
    </location>
</feature>
<dbReference type="RefSeq" id="XP_007437296.1">
    <property type="nucleotide sequence ID" value="XM_007437234.3"/>
</dbReference>
<dbReference type="InterPro" id="IPR004108">
    <property type="entry name" value="Fe_hydrogenase_lsu_C"/>
</dbReference>
<keyword evidence="4" id="KW-1185">Reference proteome</keyword>
<dbReference type="Gene3D" id="3.40.50.1780">
    <property type="match status" value="1"/>
</dbReference>
<dbReference type="CTD" id="26502"/>
<evidence type="ECO:0000313" key="5">
    <source>
        <dbReference type="RefSeq" id="XP_007437296.1"/>
    </source>
</evidence>
<organism evidence="4 6">
    <name type="scientific">Python bivittatus</name>
    <name type="common">Burmese python</name>
    <name type="synonym">Python molurus bivittatus</name>
    <dbReference type="NCBI Taxonomy" id="176946"/>
    <lineage>
        <taxon>Eukaryota</taxon>
        <taxon>Metazoa</taxon>
        <taxon>Chordata</taxon>
        <taxon>Craniata</taxon>
        <taxon>Vertebrata</taxon>
        <taxon>Euteleostomi</taxon>
        <taxon>Lepidosauria</taxon>
        <taxon>Squamata</taxon>
        <taxon>Bifurcata</taxon>
        <taxon>Unidentata</taxon>
        <taxon>Episquamata</taxon>
        <taxon>Toxicofera</taxon>
        <taxon>Serpentes</taxon>
        <taxon>Henophidia</taxon>
        <taxon>Pythonidae</taxon>
        <taxon>Python</taxon>
    </lineage>
</organism>
<dbReference type="OrthoDB" id="10253113at2759"/>
<dbReference type="InterPro" id="IPR009016">
    <property type="entry name" value="Fe_hydrogenase"/>
</dbReference>
<dbReference type="SMART" id="SM00902">
    <property type="entry name" value="Fe_hyd_SSU"/>
    <property type="match status" value="1"/>
</dbReference>
<protein>
    <submittedName>
        <fullName evidence="5 6">Nuclear prelamin A recognition factor isoform X1</fullName>
    </submittedName>
</protein>
<dbReference type="InterPro" id="IPR003149">
    <property type="entry name" value="Fe_hydrogenase_ssu"/>
</dbReference>
<dbReference type="Pfam" id="PF02256">
    <property type="entry name" value="Fe_hyd_SSU"/>
    <property type="match status" value="1"/>
</dbReference>
<dbReference type="AlphaFoldDB" id="A0A9F2WCK4"/>
<dbReference type="Gene3D" id="3.40.950.10">
    <property type="entry name" value="Fe-only Hydrogenase (Larger Subunit), Chain L, domain 3"/>
    <property type="match status" value="1"/>
</dbReference>
<evidence type="ECO:0000259" key="3">
    <source>
        <dbReference type="SMART" id="SM00902"/>
    </source>
</evidence>
<name>A0A9F2WCK4_PYTBI</name>
<dbReference type="RefSeq" id="XP_007437297.1">
    <property type="nucleotide sequence ID" value="XM_007437235.3"/>
</dbReference>
<accession>A0A9F2WCK4</accession>
<dbReference type="KEGG" id="pbi:103059763"/>
<dbReference type="OMA" id="IKFCEHY"/>